<reference evidence="10" key="1">
    <citation type="submission" date="2023-04" db="EMBL/GenBank/DDBJ databases">
        <title>Phytophthora fragariaefolia NBRC 109709.</title>
        <authorList>
            <person name="Ichikawa N."/>
            <person name="Sato H."/>
            <person name="Tonouchi N."/>
        </authorList>
    </citation>
    <scope>NUCLEOTIDE SEQUENCE</scope>
    <source>
        <strain evidence="10">NBRC 109709</strain>
    </source>
</reference>
<dbReference type="GO" id="GO:0005509">
    <property type="term" value="F:calcium ion binding"/>
    <property type="evidence" value="ECO:0007669"/>
    <property type="project" value="InterPro"/>
</dbReference>
<dbReference type="InterPro" id="IPR011992">
    <property type="entry name" value="EF-hand-dom_pair"/>
</dbReference>
<name>A0A9W6X4Z7_9STRA</name>
<evidence type="ECO:0000313" key="10">
    <source>
        <dbReference type="EMBL" id="GMF30719.1"/>
    </source>
</evidence>
<dbReference type="GO" id="GO:0016740">
    <property type="term" value="F:transferase activity"/>
    <property type="evidence" value="ECO:0007669"/>
    <property type="project" value="UniProtKB-KW"/>
</dbReference>
<dbReference type="AlphaFoldDB" id="A0A9W6X4Z7"/>
<evidence type="ECO:0000256" key="5">
    <source>
        <dbReference type="ARBA" id="ARBA00022723"/>
    </source>
</evidence>
<dbReference type="PANTHER" id="PTHR34524:SF6">
    <property type="entry name" value="CALCYPHOSINE LIKE"/>
    <property type="match status" value="1"/>
</dbReference>
<dbReference type="Gene3D" id="3.40.50.960">
    <property type="entry name" value="Lumazine/riboflavin synthase"/>
    <property type="match status" value="1"/>
</dbReference>
<dbReference type="GO" id="GO:0009349">
    <property type="term" value="C:riboflavin synthase complex"/>
    <property type="evidence" value="ECO:0007669"/>
    <property type="project" value="InterPro"/>
</dbReference>
<keyword evidence="7" id="KW-0106">Calcium</keyword>
<keyword evidence="6" id="KW-0677">Repeat</keyword>
<dbReference type="PROSITE" id="PS00018">
    <property type="entry name" value="EF_HAND_1"/>
    <property type="match status" value="2"/>
</dbReference>
<dbReference type="SUPFAM" id="SSF47473">
    <property type="entry name" value="EF-hand"/>
    <property type="match status" value="1"/>
</dbReference>
<dbReference type="SUPFAM" id="SSF52121">
    <property type="entry name" value="Lumazine synthase"/>
    <property type="match status" value="1"/>
</dbReference>
<keyword evidence="4" id="KW-0808">Transferase</keyword>
<dbReference type="EMBL" id="BSXT01000602">
    <property type="protein sequence ID" value="GMF30719.1"/>
    <property type="molecule type" value="Genomic_DNA"/>
</dbReference>
<dbReference type="CDD" id="cd00051">
    <property type="entry name" value="EFh"/>
    <property type="match status" value="1"/>
</dbReference>
<evidence type="ECO:0000256" key="2">
    <source>
        <dbReference type="ARBA" id="ARBA00007424"/>
    </source>
</evidence>
<sequence length="537" mass="57375">MSTLTSTDMGELKRPTTRVHAPPGGGSSWSFGDDSASAPTGRKRFNQPPAQTETATEDVAMETTPPPAPVQTQTQAAAPPAAAAALRVALLKTSADAEIVDAAAQNCLAKLQTEAVGVETFAVATLEQLPYAANKLTELGGFDGVICFGFLNTQDPQFAALSAALTQSLIKISVKNVRPVVQAVLVGEPRVASVKVRGGWGAEFAEGVVPLINLGGFVGPIAHPASGAPVKKHFEVSRGNVLPAKLLRGSKTVLQSLEILRDSLYEHGAKGIRGLGRKFRIIDDDGNRSLSLDEFSKAIKEHALELSEKEVEELFHFIDANNSGGVDFDEFLLAVRGELNERRTQLVLAAFKILDADGSGVVDLDDIKAKYSAKENPEVLQGRKTEDEVLREFLDTFDGGEKDGKVHPSEFVRYYANVSASIDDDDYFELVIRNAWHISGGEGWSANTTCRRVLVKHADGSHTIEEVKDDIGIAAGNVEAIRANLQAQGIDDIQSVSTTGSVQAESDAANKRSNESFHPQVARKKQHGAGASSIIFG</sequence>
<keyword evidence="3" id="KW-0686">Riboflavin biosynthesis</keyword>
<dbReference type="InterPro" id="IPR002048">
    <property type="entry name" value="EF_hand_dom"/>
</dbReference>
<feature type="domain" description="EF-hand" evidence="9">
    <location>
        <begin position="270"/>
        <end position="305"/>
    </location>
</feature>
<evidence type="ECO:0000256" key="4">
    <source>
        <dbReference type="ARBA" id="ARBA00022679"/>
    </source>
</evidence>
<accession>A0A9W6X4Z7</accession>
<feature type="domain" description="EF-hand" evidence="9">
    <location>
        <begin position="342"/>
        <end position="377"/>
    </location>
</feature>
<organism evidence="10 11">
    <name type="scientific">Phytophthora fragariaefolia</name>
    <dbReference type="NCBI Taxonomy" id="1490495"/>
    <lineage>
        <taxon>Eukaryota</taxon>
        <taxon>Sar</taxon>
        <taxon>Stramenopiles</taxon>
        <taxon>Oomycota</taxon>
        <taxon>Peronosporomycetes</taxon>
        <taxon>Peronosporales</taxon>
        <taxon>Peronosporaceae</taxon>
        <taxon>Phytophthora</taxon>
    </lineage>
</organism>
<evidence type="ECO:0000256" key="8">
    <source>
        <dbReference type="SAM" id="MobiDB-lite"/>
    </source>
</evidence>
<dbReference type="InterPro" id="IPR051581">
    <property type="entry name" value="Ca-bind"/>
</dbReference>
<dbReference type="GO" id="GO:0009231">
    <property type="term" value="P:riboflavin biosynthetic process"/>
    <property type="evidence" value="ECO:0007669"/>
    <property type="project" value="UniProtKB-KW"/>
</dbReference>
<dbReference type="InterPro" id="IPR018247">
    <property type="entry name" value="EF_Hand_1_Ca_BS"/>
</dbReference>
<evidence type="ECO:0000256" key="3">
    <source>
        <dbReference type="ARBA" id="ARBA00022619"/>
    </source>
</evidence>
<evidence type="ECO:0000313" key="11">
    <source>
        <dbReference type="Proteomes" id="UP001165121"/>
    </source>
</evidence>
<gene>
    <name evidence="10" type="ORF">Pfra01_000685400</name>
</gene>
<evidence type="ECO:0000256" key="6">
    <source>
        <dbReference type="ARBA" id="ARBA00022737"/>
    </source>
</evidence>
<feature type="region of interest" description="Disordered" evidence="8">
    <location>
        <begin position="501"/>
        <end position="537"/>
    </location>
</feature>
<dbReference type="Proteomes" id="UP001165121">
    <property type="component" value="Unassembled WGS sequence"/>
</dbReference>
<dbReference type="SMART" id="SM00054">
    <property type="entry name" value="EFh"/>
    <property type="match status" value="4"/>
</dbReference>
<dbReference type="PANTHER" id="PTHR34524">
    <property type="entry name" value="CALCYPHOSIN"/>
    <property type="match status" value="1"/>
</dbReference>
<protein>
    <submittedName>
        <fullName evidence="10">Unnamed protein product</fullName>
    </submittedName>
</protein>
<dbReference type="Pfam" id="PF00885">
    <property type="entry name" value="DMRL_synthase"/>
    <property type="match status" value="1"/>
</dbReference>
<keyword evidence="5" id="KW-0479">Metal-binding</keyword>
<feature type="compositionally biased region" description="Low complexity" evidence="8">
    <location>
        <begin position="28"/>
        <end position="38"/>
    </location>
</feature>
<feature type="domain" description="EF-hand" evidence="9">
    <location>
        <begin position="306"/>
        <end position="341"/>
    </location>
</feature>
<proteinExistence type="inferred from homology"/>
<comment type="similarity">
    <text evidence="2">Belongs to the DMRL synthase family.</text>
</comment>
<feature type="region of interest" description="Disordered" evidence="8">
    <location>
        <begin position="1"/>
        <end position="77"/>
    </location>
</feature>
<evidence type="ECO:0000256" key="1">
    <source>
        <dbReference type="ARBA" id="ARBA00005104"/>
    </source>
</evidence>
<dbReference type="PROSITE" id="PS50222">
    <property type="entry name" value="EF_HAND_2"/>
    <property type="match status" value="3"/>
</dbReference>
<dbReference type="OrthoDB" id="444540at2759"/>
<evidence type="ECO:0000259" key="9">
    <source>
        <dbReference type="PROSITE" id="PS50222"/>
    </source>
</evidence>
<comment type="pathway">
    <text evidence="1">Cofactor biosynthesis; riboflavin biosynthesis.</text>
</comment>
<comment type="caution">
    <text evidence="10">The sequence shown here is derived from an EMBL/GenBank/DDBJ whole genome shotgun (WGS) entry which is preliminary data.</text>
</comment>
<dbReference type="Pfam" id="PF13499">
    <property type="entry name" value="EF-hand_7"/>
    <property type="match status" value="1"/>
</dbReference>
<evidence type="ECO:0000256" key="7">
    <source>
        <dbReference type="ARBA" id="ARBA00022837"/>
    </source>
</evidence>
<dbReference type="Gene3D" id="1.10.238.10">
    <property type="entry name" value="EF-hand"/>
    <property type="match status" value="2"/>
</dbReference>
<dbReference type="InterPro" id="IPR036467">
    <property type="entry name" value="LS/RS_sf"/>
</dbReference>
<dbReference type="Pfam" id="PF13202">
    <property type="entry name" value="EF-hand_5"/>
    <property type="match status" value="1"/>
</dbReference>
<keyword evidence="11" id="KW-1185">Reference proteome</keyword>
<dbReference type="InterPro" id="IPR002180">
    <property type="entry name" value="LS/RS"/>
</dbReference>